<organism evidence="1 2">
    <name type="scientific">Polistes dominula</name>
    <name type="common">European paper wasp</name>
    <name type="synonym">Vespa dominula</name>
    <dbReference type="NCBI Taxonomy" id="743375"/>
    <lineage>
        <taxon>Eukaryota</taxon>
        <taxon>Metazoa</taxon>
        <taxon>Ecdysozoa</taxon>
        <taxon>Arthropoda</taxon>
        <taxon>Hexapoda</taxon>
        <taxon>Insecta</taxon>
        <taxon>Pterygota</taxon>
        <taxon>Neoptera</taxon>
        <taxon>Endopterygota</taxon>
        <taxon>Hymenoptera</taxon>
        <taxon>Apocrita</taxon>
        <taxon>Aculeata</taxon>
        <taxon>Vespoidea</taxon>
        <taxon>Vespidae</taxon>
        <taxon>Polistinae</taxon>
        <taxon>Polistini</taxon>
        <taxon>Polistes</taxon>
    </lineage>
</organism>
<gene>
    <name evidence="2" type="primary">LOC107069686</name>
</gene>
<dbReference type="SUPFAM" id="SSF50182">
    <property type="entry name" value="Sm-like ribonucleoproteins"/>
    <property type="match status" value="1"/>
</dbReference>
<dbReference type="Gene3D" id="2.30.30.100">
    <property type="match status" value="1"/>
</dbReference>
<dbReference type="CDD" id="cd01739">
    <property type="entry name" value="LSm11_M"/>
    <property type="match status" value="1"/>
</dbReference>
<dbReference type="Proteomes" id="UP000694924">
    <property type="component" value="Unplaced"/>
</dbReference>
<keyword evidence="1" id="KW-1185">Reference proteome</keyword>
<dbReference type="InterPro" id="IPR010920">
    <property type="entry name" value="LSM_dom_sf"/>
</dbReference>
<dbReference type="InterPro" id="IPR039267">
    <property type="entry name" value="Lsm11"/>
</dbReference>
<name>A0ABM1IR39_POLDO</name>
<protein>
    <submittedName>
        <fullName evidence="2">U7 snRNA-associated Sm-like protein LSm11</fullName>
    </submittedName>
</protein>
<dbReference type="GeneID" id="107069686"/>
<dbReference type="RefSeq" id="XP_015182676.1">
    <property type="nucleotide sequence ID" value="XM_015327190.1"/>
</dbReference>
<evidence type="ECO:0000313" key="2">
    <source>
        <dbReference type="RefSeq" id="XP_015182676.1"/>
    </source>
</evidence>
<dbReference type="PANTHER" id="PTHR21415:SF1">
    <property type="entry name" value="U7 SNRNA-ASSOCIATED SM-LIKE PROTEIN LSM11"/>
    <property type="match status" value="1"/>
</dbReference>
<dbReference type="PANTHER" id="PTHR21415">
    <property type="entry name" value="U7 SNRNA-ASSOCIATED SM-LIKE PROTEIN LSM11"/>
    <property type="match status" value="1"/>
</dbReference>
<proteinExistence type="predicted"/>
<reference evidence="2" key="1">
    <citation type="submission" date="2025-08" db="UniProtKB">
        <authorList>
            <consortium name="RefSeq"/>
        </authorList>
    </citation>
    <scope>IDENTIFICATION</scope>
    <source>
        <tissue evidence="2">Whole body</tissue>
    </source>
</reference>
<accession>A0ABM1IR39</accession>
<evidence type="ECO:0000313" key="1">
    <source>
        <dbReference type="Proteomes" id="UP000694924"/>
    </source>
</evidence>
<dbReference type="InterPro" id="IPR034109">
    <property type="entry name" value="Lsm11_M"/>
</dbReference>
<sequence>MADDDSSSTSDESIDISSNKFDPIKAIYSTKLRLPSTSAPLYDNVCMFESRMKNLNRGKKSQTGSDDVAKAKEYAKQRLISNQGSTEDDSKKKITTKGRGRKCREVVDVLTKMPKILGPLGLLYQCMETRKRIRVYTRNECGIRGHVEAYVAAFDKHWNLALEDCFEVWTRKCKRKTPAALAGCGDITDNENITRIARQKATAAIAAGAADKQHKHIENV</sequence>